<sequence>MSELQPGTESGTEFDPRPILDALERHRVDYVMVGGYAARMHGARRPTSDIDVAPKITRENLDRVAAALRDLSARVRTEEVPEGLPFSATGGACRATGC</sequence>
<evidence type="ECO:0000313" key="2">
    <source>
        <dbReference type="EMBL" id="NIH69920.1"/>
    </source>
</evidence>
<dbReference type="GO" id="GO:0016740">
    <property type="term" value="F:transferase activity"/>
    <property type="evidence" value="ECO:0007669"/>
    <property type="project" value="UniProtKB-KW"/>
</dbReference>
<protein>
    <submittedName>
        <fullName evidence="2">Putative nucleotidyltransferase</fullName>
    </submittedName>
</protein>
<name>A0A846M619_9ACTN</name>
<dbReference type="SUPFAM" id="SSF81301">
    <property type="entry name" value="Nucleotidyltransferase"/>
    <property type="match status" value="1"/>
</dbReference>
<dbReference type="Proteomes" id="UP000552836">
    <property type="component" value="Unassembled WGS sequence"/>
</dbReference>
<dbReference type="EMBL" id="JAAMPA010000003">
    <property type="protein sequence ID" value="NIH69920.1"/>
    <property type="molecule type" value="Genomic_DNA"/>
</dbReference>
<comment type="caution">
    <text evidence="2">The sequence shown here is derived from an EMBL/GenBank/DDBJ whole genome shotgun (WGS) entry which is preliminary data.</text>
</comment>
<keyword evidence="4" id="KW-1185">Reference proteome</keyword>
<evidence type="ECO:0000313" key="3">
    <source>
        <dbReference type="Proteomes" id="UP000552836"/>
    </source>
</evidence>
<keyword evidence="2" id="KW-0808">Transferase</keyword>
<reference evidence="4" key="2">
    <citation type="journal article" date="2019" name="Int. J. Syst. Evol. Microbiol.">
        <title>The Global Catalogue of Microorganisms (GCM) 10K type strain sequencing project: providing services to taxonomists for standard genome sequencing and annotation.</title>
        <authorList>
            <consortium name="The Broad Institute Genomics Platform"/>
            <consortium name="The Broad Institute Genome Sequencing Center for Infectious Disease"/>
            <person name="Wu L."/>
            <person name="Ma J."/>
        </authorList>
    </citation>
    <scope>NUCLEOTIDE SEQUENCE [LARGE SCALE GENOMIC DNA]</scope>
    <source>
        <strain evidence="4">CGMCC 4.5581</strain>
    </source>
</reference>
<organism evidence="2 3">
    <name type="scientific">Modestobacter marinus</name>
    <dbReference type="NCBI Taxonomy" id="477641"/>
    <lineage>
        <taxon>Bacteria</taxon>
        <taxon>Bacillati</taxon>
        <taxon>Actinomycetota</taxon>
        <taxon>Actinomycetes</taxon>
        <taxon>Geodermatophilales</taxon>
        <taxon>Geodermatophilaceae</taxon>
        <taxon>Modestobacter</taxon>
    </lineage>
</organism>
<reference evidence="1" key="1">
    <citation type="journal article" date="2014" name="Int. J. Syst. Evol. Microbiol.">
        <title>Complete genome of a new Firmicutes species belonging to the dominant human colonic microbiota ('Ruminococcus bicirculans') reveals two chromosomes and a selective capacity to utilize plant glucans.</title>
        <authorList>
            <consortium name="NISC Comparative Sequencing Program"/>
            <person name="Wegmann U."/>
            <person name="Louis P."/>
            <person name="Goesmann A."/>
            <person name="Henrissat B."/>
            <person name="Duncan S.H."/>
            <person name="Flint H.J."/>
        </authorList>
    </citation>
    <scope>NUCLEOTIDE SEQUENCE</scope>
    <source>
        <strain evidence="1">CGMCC 4.5581</strain>
    </source>
</reference>
<dbReference type="RefSeq" id="WP_166757475.1">
    <property type="nucleotide sequence ID" value="NZ_BAABJU010000011.1"/>
</dbReference>
<dbReference type="Proteomes" id="UP000648663">
    <property type="component" value="Unassembled WGS sequence"/>
</dbReference>
<evidence type="ECO:0000313" key="1">
    <source>
        <dbReference type="EMBL" id="GGL80580.1"/>
    </source>
</evidence>
<gene>
    <name evidence="2" type="ORF">FB380_004418</name>
    <name evidence="1" type="ORF">GCM10011589_41030</name>
</gene>
<reference evidence="2 3" key="3">
    <citation type="submission" date="2020-02" db="EMBL/GenBank/DDBJ databases">
        <title>Sequencing the genomes of 1000 actinobacteria strains.</title>
        <authorList>
            <person name="Klenk H.-P."/>
        </authorList>
    </citation>
    <scope>NUCLEOTIDE SEQUENCE [LARGE SCALE GENOMIC DNA]</scope>
    <source>
        <strain evidence="2 3">DSM 45201</strain>
    </source>
</reference>
<evidence type="ECO:0000313" key="4">
    <source>
        <dbReference type="Proteomes" id="UP000648663"/>
    </source>
</evidence>
<reference evidence="1" key="4">
    <citation type="submission" date="2024-05" db="EMBL/GenBank/DDBJ databases">
        <authorList>
            <person name="Sun Q."/>
            <person name="Zhou Y."/>
        </authorList>
    </citation>
    <scope>NUCLEOTIDE SEQUENCE</scope>
    <source>
        <strain evidence="1">CGMCC 4.5581</strain>
    </source>
</reference>
<proteinExistence type="predicted"/>
<accession>A0A846M619</accession>
<dbReference type="InterPro" id="IPR043519">
    <property type="entry name" value="NT_sf"/>
</dbReference>
<dbReference type="AlphaFoldDB" id="A0A846M619"/>
<dbReference type="Gene3D" id="3.30.460.40">
    <property type="match status" value="1"/>
</dbReference>
<dbReference type="EMBL" id="BMMI01000009">
    <property type="protein sequence ID" value="GGL80580.1"/>
    <property type="molecule type" value="Genomic_DNA"/>
</dbReference>